<gene>
    <name evidence="1" type="ORF">E2C01_040668</name>
</gene>
<accession>A0A5B7FNK9</accession>
<protein>
    <submittedName>
        <fullName evidence="1">Uncharacterized protein</fullName>
    </submittedName>
</protein>
<reference evidence="1 2" key="1">
    <citation type="submission" date="2019-05" db="EMBL/GenBank/DDBJ databases">
        <title>Another draft genome of Portunus trituberculatus and its Hox gene families provides insights of decapod evolution.</title>
        <authorList>
            <person name="Jeong J.-H."/>
            <person name="Song I."/>
            <person name="Kim S."/>
            <person name="Choi T."/>
            <person name="Kim D."/>
            <person name="Ryu S."/>
            <person name="Kim W."/>
        </authorList>
    </citation>
    <scope>NUCLEOTIDE SEQUENCE [LARGE SCALE GENOMIC DNA]</scope>
    <source>
        <tissue evidence="1">Muscle</tissue>
    </source>
</reference>
<dbReference type="Proteomes" id="UP000324222">
    <property type="component" value="Unassembled WGS sequence"/>
</dbReference>
<keyword evidence="2" id="KW-1185">Reference proteome</keyword>
<sequence length="69" mass="7717">MSRIVTWPRSSREVGRTIRATRHPSVPVSFVREGQAAGNLGGAEFMADVVGALRLYIYEGKTWRVKGKR</sequence>
<name>A0A5B7FNK9_PORTR</name>
<proteinExistence type="predicted"/>
<comment type="caution">
    <text evidence="1">The sequence shown here is derived from an EMBL/GenBank/DDBJ whole genome shotgun (WGS) entry which is preliminary data.</text>
</comment>
<evidence type="ECO:0000313" key="1">
    <source>
        <dbReference type="EMBL" id="MPC46937.1"/>
    </source>
</evidence>
<dbReference type="AlphaFoldDB" id="A0A5B7FNK9"/>
<evidence type="ECO:0000313" key="2">
    <source>
        <dbReference type="Proteomes" id="UP000324222"/>
    </source>
</evidence>
<dbReference type="EMBL" id="VSRR010007459">
    <property type="protein sequence ID" value="MPC46937.1"/>
    <property type="molecule type" value="Genomic_DNA"/>
</dbReference>
<organism evidence="1 2">
    <name type="scientific">Portunus trituberculatus</name>
    <name type="common">Swimming crab</name>
    <name type="synonym">Neptunus trituberculatus</name>
    <dbReference type="NCBI Taxonomy" id="210409"/>
    <lineage>
        <taxon>Eukaryota</taxon>
        <taxon>Metazoa</taxon>
        <taxon>Ecdysozoa</taxon>
        <taxon>Arthropoda</taxon>
        <taxon>Crustacea</taxon>
        <taxon>Multicrustacea</taxon>
        <taxon>Malacostraca</taxon>
        <taxon>Eumalacostraca</taxon>
        <taxon>Eucarida</taxon>
        <taxon>Decapoda</taxon>
        <taxon>Pleocyemata</taxon>
        <taxon>Brachyura</taxon>
        <taxon>Eubrachyura</taxon>
        <taxon>Portunoidea</taxon>
        <taxon>Portunidae</taxon>
        <taxon>Portuninae</taxon>
        <taxon>Portunus</taxon>
    </lineage>
</organism>